<protein>
    <recommendedName>
        <fullName evidence="3">Zinc finger, CCHC-type</fullName>
    </recommendedName>
</protein>
<dbReference type="PANTHER" id="PTHR35317">
    <property type="entry name" value="OS04G0629600 PROTEIN"/>
    <property type="match status" value="1"/>
</dbReference>
<dbReference type="AlphaFoldDB" id="A0A5N6LEI0"/>
<dbReference type="Pfam" id="PF14223">
    <property type="entry name" value="Retrotran_gag_2"/>
    <property type="match status" value="1"/>
</dbReference>
<sequence>MTTTRHLYQFLSATSAPCEVTSVPTGNKVVIGAKVDEGAKSWRVPVGFHYRRIDSMREKEERGRKPCAKRSPGLPEIEKRRKISKCWTTGLIAVRDGGVESSPRLMAFGKRLKLKKQLMKRKADLVQKARLQTMRSELEAMKMKPNETVCDFARKLSSIKAKFKSLGGTLKDKVLVRKLLNSVPKKFLPIVASIEQYQEIDKMSFEEAVGRITTFEERLKSQDEPEANYQSKLLMATVD</sequence>
<dbReference type="EMBL" id="SZYD01001290">
    <property type="protein sequence ID" value="KAD0890838.1"/>
    <property type="molecule type" value="Genomic_DNA"/>
</dbReference>
<keyword evidence="2" id="KW-1185">Reference proteome</keyword>
<evidence type="ECO:0000313" key="1">
    <source>
        <dbReference type="EMBL" id="KAD0890838.1"/>
    </source>
</evidence>
<gene>
    <name evidence="1" type="ORF">E3N88_43583</name>
</gene>
<evidence type="ECO:0000313" key="2">
    <source>
        <dbReference type="Proteomes" id="UP000326396"/>
    </source>
</evidence>
<dbReference type="OrthoDB" id="97058at2759"/>
<name>A0A5N6LEI0_9ASTR</name>
<comment type="caution">
    <text evidence="1">The sequence shown here is derived from an EMBL/GenBank/DDBJ whole genome shotgun (WGS) entry which is preliminary data.</text>
</comment>
<accession>A0A5N6LEI0</accession>
<dbReference type="PANTHER" id="PTHR35317:SF41">
    <property type="entry name" value="RNA-DIRECTED DNA POLYMERASE"/>
    <property type="match status" value="1"/>
</dbReference>
<dbReference type="Proteomes" id="UP000326396">
    <property type="component" value="Unassembled WGS sequence"/>
</dbReference>
<reference evidence="1 2" key="1">
    <citation type="submission" date="2019-05" db="EMBL/GenBank/DDBJ databases">
        <title>Mikania micrantha, genome provides insights into the molecular mechanism of rapid growth.</title>
        <authorList>
            <person name="Liu B."/>
        </authorList>
    </citation>
    <scope>NUCLEOTIDE SEQUENCE [LARGE SCALE GENOMIC DNA]</scope>
    <source>
        <strain evidence="1">NLD-2019</strain>
        <tissue evidence="1">Leaf</tissue>
    </source>
</reference>
<evidence type="ECO:0008006" key="3">
    <source>
        <dbReference type="Google" id="ProtNLM"/>
    </source>
</evidence>
<proteinExistence type="predicted"/>
<organism evidence="1 2">
    <name type="scientific">Mikania micrantha</name>
    <name type="common">bitter vine</name>
    <dbReference type="NCBI Taxonomy" id="192012"/>
    <lineage>
        <taxon>Eukaryota</taxon>
        <taxon>Viridiplantae</taxon>
        <taxon>Streptophyta</taxon>
        <taxon>Embryophyta</taxon>
        <taxon>Tracheophyta</taxon>
        <taxon>Spermatophyta</taxon>
        <taxon>Magnoliopsida</taxon>
        <taxon>eudicotyledons</taxon>
        <taxon>Gunneridae</taxon>
        <taxon>Pentapetalae</taxon>
        <taxon>asterids</taxon>
        <taxon>campanulids</taxon>
        <taxon>Asterales</taxon>
        <taxon>Asteraceae</taxon>
        <taxon>Asteroideae</taxon>
        <taxon>Heliantheae alliance</taxon>
        <taxon>Eupatorieae</taxon>
        <taxon>Mikania</taxon>
    </lineage>
</organism>